<dbReference type="PANTHER" id="PTHR42663:SF6">
    <property type="entry name" value="HYDROLASE C777.06C-RELATED"/>
    <property type="match status" value="1"/>
</dbReference>
<accession>A0A1D8UTQ8</accession>
<reference evidence="1 2" key="1">
    <citation type="journal article" date="2016" name="Microb. Cell Fact.">
        <title>Dissection of exopolysaccharide biosynthesis in Kozakia baliensis.</title>
        <authorList>
            <person name="Brandt J.U."/>
            <person name="Jakob F."/>
            <person name="Behr J."/>
            <person name="Geissler A.J."/>
            <person name="Vogel R.F."/>
        </authorList>
    </citation>
    <scope>NUCLEOTIDE SEQUENCE [LARGE SCALE GENOMIC DNA]</scope>
    <source>
        <strain evidence="1 2">DSM 14400</strain>
    </source>
</reference>
<dbReference type="Proteomes" id="UP000179145">
    <property type="component" value="Chromosome"/>
</dbReference>
<dbReference type="OrthoDB" id="9781189at2"/>
<keyword evidence="2" id="KW-1185">Reference proteome</keyword>
<dbReference type="SUPFAM" id="SSF56281">
    <property type="entry name" value="Metallo-hydrolase/oxidoreductase"/>
    <property type="match status" value="1"/>
</dbReference>
<proteinExistence type="predicted"/>
<dbReference type="GO" id="GO:0016787">
    <property type="term" value="F:hydrolase activity"/>
    <property type="evidence" value="ECO:0007669"/>
    <property type="project" value="UniProtKB-KW"/>
</dbReference>
<organism evidence="1 2">
    <name type="scientific">Kozakia baliensis</name>
    <dbReference type="NCBI Taxonomy" id="153496"/>
    <lineage>
        <taxon>Bacteria</taxon>
        <taxon>Pseudomonadati</taxon>
        <taxon>Pseudomonadota</taxon>
        <taxon>Alphaproteobacteria</taxon>
        <taxon>Acetobacterales</taxon>
        <taxon>Acetobacteraceae</taxon>
        <taxon>Kozakia</taxon>
    </lineage>
</organism>
<name>A0A1D8UTQ8_9PROT</name>
<dbReference type="InterPro" id="IPR036866">
    <property type="entry name" value="RibonucZ/Hydroxyglut_hydro"/>
</dbReference>
<dbReference type="CDD" id="cd16279">
    <property type="entry name" value="metallo-hydrolase-like_MBL-fold"/>
    <property type="match status" value="1"/>
</dbReference>
<dbReference type="Gene3D" id="3.60.15.10">
    <property type="entry name" value="Ribonuclease Z/Hydroxyacylglutathione hydrolase-like"/>
    <property type="match status" value="1"/>
</dbReference>
<protein>
    <submittedName>
        <fullName evidence="1">Hydrolase</fullName>
    </submittedName>
</protein>
<dbReference type="InterPro" id="IPR001279">
    <property type="entry name" value="Metallo-B-lactamas"/>
</dbReference>
<dbReference type="PANTHER" id="PTHR42663">
    <property type="entry name" value="HYDROLASE C777.06C-RELATED-RELATED"/>
    <property type="match status" value="1"/>
</dbReference>
<dbReference type="eggNOG" id="COG1235">
    <property type="taxonomic scope" value="Bacteria"/>
</dbReference>
<dbReference type="RefSeq" id="WP_070402708.1">
    <property type="nucleotide sequence ID" value="NZ_BJVW01000003.1"/>
</dbReference>
<dbReference type="EMBL" id="CP014674">
    <property type="protein sequence ID" value="AOX17016.1"/>
    <property type="molecule type" value="Genomic_DNA"/>
</dbReference>
<keyword evidence="1" id="KW-0378">Hydrolase</keyword>
<dbReference type="SMART" id="SM00849">
    <property type="entry name" value="Lactamase_B"/>
    <property type="match status" value="1"/>
</dbReference>
<dbReference type="STRING" id="153496.A0U89_07510"/>
<evidence type="ECO:0000313" key="2">
    <source>
        <dbReference type="Proteomes" id="UP000179145"/>
    </source>
</evidence>
<dbReference type="Pfam" id="PF12706">
    <property type="entry name" value="Lactamase_B_2"/>
    <property type="match status" value="1"/>
</dbReference>
<dbReference type="KEGG" id="kba:A0U89_07510"/>
<dbReference type="AlphaFoldDB" id="A0A1D8UTQ8"/>
<gene>
    <name evidence="1" type="ORF">A0U89_07510</name>
</gene>
<sequence>MKITVLGCGGSGGVPMVGGLHGEGIWGDCDPNEPRNVRTRSSIVIEGEDGRRLLVDSGPDLRTQLLRERLAHIHAVLYTHEHSDHIAGLDELRAINRVIDAPLPLYATQTVINELEARFAYAFRPWTGPSFYRPVLETHPVETYDAISPAGLNIRIFEQRHGRIPSLGLRCGKFGYSTDVEFLSDASLAILDGVECWMVDCFQYGPHVAHAWLDQVLEWRERLRPARVILTHMGPEMDYTTLRETLPEGVEPAFDGMTIIID</sequence>
<evidence type="ECO:0000313" key="1">
    <source>
        <dbReference type="EMBL" id="AOX17016.1"/>
    </source>
</evidence>